<sequence length="215" mass="24574">MGEEQSFVEGFTLQTEVPDQYRWKLSSLGVYSSKTAYRAMFVGSIMFSPWKRIWKSWVPPNCKLFTWLAINNRCWTSDRLAKRGLPHQPACPFCDQDGESIHHILTACVFSREVWTWVLWKLNLAAITPPDALSRFNFWWCQASKSLPNGLRKGFNSLVILVSWELWKHRNACVFEGARPHLQTVLTTMASEGLLWCRAGASGLQELLLRAGPGP</sequence>
<dbReference type="AlphaFoldDB" id="A0AAQ3PKX3"/>
<reference evidence="2 3" key="1">
    <citation type="submission" date="2024-02" db="EMBL/GenBank/DDBJ databases">
        <title>High-quality chromosome-scale genome assembly of Pensacola bahiagrass (Paspalum notatum Flugge var. saurae).</title>
        <authorList>
            <person name="Vega J.M."/>
            <person name="Podio M."/>
            <person name="Orjuela J."/>
            <person name="Siena L.A."/>
            <person name="Pessino S.C."/>
            <person name="Combes M.C."/>
            <person name="Mariac C."/>
            <person name="Albertini E."/>
            <person name="Pupilli F."/>
            <person name="Ortiz J.P.A."/>
            <person name="Leblanc O."/>
        </authorList>
    </citation>
    <scope>NUCLEOTIDE SEQUENCE [LARGE SCALE GENOMIC DNA]</scope>
    <source>
        <strain evidence="2">R1</strain>
        <tissue evidence="2">Leaf</tissue>
    </source>
</reference>
<organism evidence="2 3">
    <name type="scientific">Paspalum notatum var. saurae</name>
    <dbReference type="NCBI Taxonomy" id="547442"/>
    <lineage>
        <taxon>Eukaryota</taxon>
        <taxon>Viridiplantae</taxon>
        <taxon>Streptophyta</taxon>
        <taxon>Embryophyta</taxon>
        <taxon>Tracheophyta</taxon>
        <taxon>Spermatophyta</taxon>
        <taxon>Magnoliopsida</taxon>
        <taxon>Liliopsida</taxon>
        <taxon>Poales</taxon>
        <taxon>Poaceae</taxon>
        <taxon>PACMAD clade</taxon>
        <taxon>Panicoideae</taxon>
        <taxon>Andropogonodae</taxon>
        <taxon>Paspaleae</taxon>
        <taxon>Paspalinae</taxon>
        <taxon>Paspalum</taxon>
    </lineage>
</organism>
<protein>
    <recommendedName>
        <fullName evidence="1">Reverse transcriptase zinc-binding domain-containing protein</fullName>
    </recommendedName>
</protein>
<proteinExistence type="predicted"/>
<name>A0AAQ3PKX3_PASNO</name>
<feature type="domain" description="Reverse transcriptase zinc-binding" evidence="1">
    <location>
        <begin position="31"/>
        <end position="115"/>
    </location>
</feature>
<evidence type="ECO:0000313" key="3">
    <source>
        <dbReference type="Proteomes" id="UP001341281"/>
    </source>
</evidence>
<keyword evidence="3" id="KW-1185">Reference proteome</keyword>
<accession>A0AAQ3PKX3</accession>
<dbReference type="Pfam" id="PF13966">
    <property type="entry name" value="zf-RVT"/>
    <property type="match status" value="1"/>
</dbReference>
<evidence type="ECO:0000313" key="2">
    <source>
        <dbReference type="EMBL" id="WVZ49513.1"/>
    </source>
</evidence>
<dbReference type="Proteomes" id="UP001341281">
    <property type="component" value="Chromosome 01"/>
</dbReference>
<dbReference type="PANTHER" id="PTHR33116:SF78">
    <property type="entry name" value="OS12G0587133 PROTEIN"/>
    <property type="match status" value="1"/>
</dbReference>
<gene>
    <name evidence="2" type="ORF">U9M48_000862</name>
</gene>
<dbReference type="EMBL" id="CP144745">
    <property type="protein sequence ID" value="WVZ49513.1"/>
    <property type="molecule type" value="Genomic_DNA"/>
</dbReference>
<dbReference type="InterPro" id="IPR026960">
    <property type="entry name" value="RVT-Znf"/>
</dbReference>
<dbReference type="PANTHER" id="PTHR33116">
    <property type="entry name" value="REVERSE TRANSCRIPTASE ZINC-BINDING DOMAIN-CONTAINING PROTEIN-RELATED-RELATED"/>
    <property type="match status" value="1"/>
</dbReference>
<evidence type="ECO:0000259" key="1">
    <source>
        <dbReference type="Pfam" id="PF13966"/>
    </source>
</evidence>